<dbReference type="Proteomes" id="UP001500483">
    <property type="component" value="Unassembled WGS sequence"/>
</dbReference>
<feature type="domain" description="HTH gntR-type" evidence="4">
    <location>
        <begin position="7"/>
        <end position="75"/>
    </location>
</feature>
<keyword evidence="2" id="KW-0238">DNA-binding</keyword>
<evidence type="ECO:0000313" key="5">
    <source>
        <dbReference type="EMBL" id="GAA3361782.1"/>
    </source>
</evidence>
<dbReference type="InterPro" id="IPR036390">
    <property type="entry name" value="WH_DNA-bd_sf"/>
</dbReference>
<proteinExistence type="predicted"/>
<evidence type="ECO:0000313" key="6">
    <source>
        <dbReference type="Proteomes" id="UP001500483"/>
    </source>
</evidence>
<organism evidence="5 6">
    <name type="scientific">Saccharopolyspora gregorii</name>
    <dbReference type="NCBI Taxonomy" id="33914"/>
    <lineage>
        <taxon>Bacteria</taxon>
        <taxon>Bacillati</taxon>
        <taxon>Actinomycetota</taxon>
        <taxon>Actinomycetes</taxon>
        <taxon>Pseudonocardiales</taxon>
        <taxon>Pseudonocardiaceae</taxon>
        <taxon>Saccharopolyspora</taxon>
    </lineage>
</organism>
<reference evidence="6" key="1">
    <citation type="journal article" date="2019" name="Int. J. Syst. Evol. Microbiol.">
        <title>The Global Catalogue of Microorganisms (GCM) 10K type strain sequencing project: providing services to taxonomists for standard genome sequencing and annotation.</title>
        <authorList>
            <consortium name="The Broad Institute Genomics Platform"/>
            <consortium name="The Broad Institute Genome Sequencing Center for Infectious Disease"/>
            <person name="Wu L."/>
            <person name="Ma J."/>
        </authorList>
    </citation>
    <scope>NUCLEOTIDE SEQUENCE [LARGE SCALE GENOMIC DNA]</scope>
    <source>
        <strain evidence="6">JCM 9687</strain>
    </source>
</reference>
<evidence type="ECO:0000256" key="2">
    <source>
        <dbReference type="ARBA" id="ARBA00023125"/>
    </source>
</evidence>
<protein>
    <submittedName>
        <fullName evidence="5">GntR family transcriptional regulator</fullName>
    </submittedName>
</protein>
<gene>
    <name evidence="5" type="ORF">GCM10020366_47100</name>
</gene>
<dbReference type="PANTHER" id="PTHR44846:SF17">
    <property type="entry name" value="GNTR-FAMILY TRANSCRIPTIONAL REGULATOR"/>
    <property type="match status" value="1"/>
</dbReference>
<dbReference type="InterPro" id="IPR050679">
    <property type="entry name" value="Bact_HTH_transcr_reg"/>
</dbReference>
<dbReference type="SUPFAM" id="SSF64288">
    <property type="entry name" value="Chorismate lyase-like"/>
    <property type="match status" value="1"/>
</dbReference>
<dbReference type="SMART" id="SM00345">
    <property type="entry name" value="HTH_GNTR"/>
    <property type="match status" value="1"/>
</dbReference>
<evidence type="ECO:0000256" key="1">
    <source>
        <dbReference type="ARBA" id="ARBA00023015"/>
    </source>
</evidence>
<keyword evidence="1" id="KW-0805">Transcription regulation</keyword>
<dbReference type="PROSITE" id="PS50949">
    <property type="entry name" value="HTH_GNTR"/>
    <property type="match status" value="1"/>
</dbReference>
<dbReference type="RefSeq" id="WP_344929452.1">
    <property type="nucleotide sequence ID" value="NZ_BAAAYK010000038.1"/>
</dbReference>
<dbReference type="InterPro" id="IPR000524">
    <property type="entry name" value="Tscrpt_reg_HTH_GntR"/>
</dbReference>
<dbReference type="Pfam" id="PF00392">
    <property type="entry name" value="GntR"/>
    <property type="match status" value="1"/>
</dbReference>
<dbReference type="Pfam" id="PF07702">
    <property type="entry name" value="UTRA"/>
    <property type="match status" value="1"/>
</dbReference>
<dbReference type="EMBL" id="BAAAYK010000038">
    <property type="protein sequence ID" value="GAA3361782.1"/>
    <property type="molecule type" value="Genomic_DNA"/>
</dbReference>
<dbReference type="PANTHER" id="PTHR44846">
    <property type="entry name" value="MANNOSYL-D-GLYCERATE TRANSPORT/METABOLISM SYSTEM REPRESSOR MNGR-RELATED"/>
    <property type="match status" value="1"/>
</dbReference>
<dbReference type="InterPro" id="IPR036388">
    <property type="entry name" value="WH-like_DNA-bd_sf"/>
</dbReference>
<name>A0ABP6RW67_9PSEU</name>
<dbReference type="Gene3D" id="3.40.1410.10">
    <property type="entry name" value="Chorismate lyase-like"/>
    <property type="match status" value="1"/>
</dbReference>
<dbReference type="SMART" id="SM00866">
    <property type="entry name" value="UTRA"/>
    <property type="match status" value="1"/>
</dbReference>
<dbReference type="SUPFAM" id="SSF46785">
    <property type="entry name" value="Winged helix' DNA-binding domain"/>
    <property type="match status" value="1"/>
</dbReference>
<dbReference type="CDD" id="cd07377">
    <property type="entry name" value="WHTH_GntR"/>
    <property type="match status" value="1"/>
</dbReference>
<sequence>MYKQVSPGKRQQIVDTLAQRIRDGHYRLGEKLDGELRLAEEFDVSRGTVRQALNELQHLRLIATESGRGSFVIFNGHQLSQDRGWAQSLADTGSEITVAVLGLERVARADVPLLPPEVRLDRGIAIRRVRILRSADGVEPISFERSTVPAEGTLEQLPETGLVKGSISQTLAQAGYLLTRGTQRADVHWLDEREAGILHREAGSAFLRTARTSFTDDGRFAEHVVSLLDPRYFTLALNFGDQR</sequence>
<keyword evidence="3" id="KW-0804">Transcription</keyword>
<comment type="caution">
    <text evidence="5">The sequence shown here is derived from an EMBL/GenBank/DDBJ whole genome shotgun (WGS) entry which is preliminary data.</text>
</comment>
<dbReference type="InterPro" id="IPR028978">
    <property type="entry name" value="Chorismate_lyase_/UTRA_dom_sf"/>
</dbReference>
<accession>A0ABP6RW67</accession>
<evidence type="ECO:0000259" key="4">
    <source>
        <dbReference type="PROSITE" id="PS50949"/>
    </source>
</evidence>
<keyword evidence="6" id="KW-1185">Reference proteome</keyword>
<dbReference type="Gene3D" id="1.10.10.10">
    <property type="entry name" value="Winged helix-like DNA-binding domain superfamily/Winged helix DNA-binding domain"/>
    <property type="match status" value="1"/>
</dbReference>
<dbReference type="InterPro" id="IPR011663">
    <property type="entry name" value="UTRA"/>
</dbReference>
<evidence type="ECO:0000256" key="3">
    <source>
        <dbReference type="ARBA" id="ARBA00023163"/>
    </source>
</evidence>